<dbReference type="RefSeq" id="WP_108234961.1">
    <property type="nucleotide sequence ID" value="NZ_QASO01000129.1"/>
</dbReference>
<protein>
    <submittedName>
        <fullName evidence="1">Uncharacterized protein</fullName>
    </submittedName>
</protein>
<reference evidence="1 2" key="1">
    <citation type="submission" date="2018-04" db="EMBL/GenBank/DDBJ databases">
        <title>Pseudomonas sp. nov., isolated from mangrove soil.</title>
        <authorList>
            <person name="Chen C."/>
        </authorList>
    </citation>
    <scope>NUCLEOTIDE SEQUENCE [LARGE SCALE GENOMIC DNA]</scope>
    <source>
        <strain evidence="1 2">JCM 14246</strain>
    </source>
</reference>
<dbReference type="EMBL" id="QASO01000129">
    <property type="protein sequence ID" value="PTU76871.1"/>
    <property type="molecule type" value="Genomic_DNA"/>
</dbReference>
<evidence type="ECO:0000313" key="2">
    <source>
        <dbReference type="Proteomes" id="UP000244052"/>
    </source>
</evidence>
<comment type="caution">
    <text evidence="1">The sequence shown here is derived from an EMBL/GenBank/DDBJ whole genome shotgun (WGS) entry which is preliminary data.</text>
</comment>
<proteinExistence type="predicted"/>
<organism evidence="1 2">
    <name type="scientific">Ectopseudomonas oleovorans</name>
    <name type="common">Pseudomonas oleovorans</name>
    <dbReference type="NCBI Taxonomy" id="301"/>
    <lineage>
        <taxon>Bacteria</taxon>
        <taxon>Pseudomonadati</taxon>
        <taxon>Pseudomonadota</taxon>
        <taxon>Gammaproteobacteria</taxon>
        <taxon>Pseudomonadales</taxon>
        <taxon>Pseudomonadaceae</taxon>
        <taxon>Ectopseudomonas</taxon>
    </lineage>
</organism>
<dbReference type="AlphaFoldDB" id="A0A2T5PGR8"/>
<sequence>MSEYIVISLKHTSRRHKAITLWRPDDKGYCWTMDRAGIYQEARVLERLGYYNSGCSNIAVPLEMAKTLAKEVEYDTKEHGLCLPNNAATWKRLLAAVIRPTQYQAQPEYRGAPRYKEAA</sequence>
<gene>
    <name evidence="1" type="ORF">DBO86_23020</name>
</gene>
<keyword evidence="2" id="KW-1185">Reference proteome</keyword>
<dbReference type="Proteomes" id="UP000244052">
    <property type="component" value="Unassembled WGS sequence"/>
</dbReference>
<name>A0A2T5PGR8_ECTOL</name>
<accession>A0A2T5PGR8</accession>
<evidence type="ECO:0000313" key="1">
    <source>
        <dbReference type="EMBL" id="PTU76871.1"/>
    </source>
</evidence>